<reference evidence="2" key="1">
    <citation type="submission" date="2018-03" db="EMBL/GenBank/DDBJ databases">
        <authorList>
            <consortium name="Urmite Genomes"/>
        </authorList>
    </citation>
    <scope>NUCLEOTIDE SEQUENCE [LARGE SCALE GENOMIC DNA]</scope>
    <source>
        <strain evidence="2">IHUMI-S29</strain>
    </source>
</reference>
<proteinExistence type="predicted"/>
<name>A0A2R8FDH2_9VIRU</name>
<evidence type="ECO:0000256" key="1">
    <source>
        <dbReference type="SAM" id="MobiDB-lite"/>
    </source>
</evidence>
<gene>
    <name evidence="2" type="ORF">ZAZAV_88</name>
</gene>
<accession>A0A2R8FDH2</accession>
<feature type="region of interest" description="Disordered" evidence="1">
    <location>
        <begin position="496"/>
        <end position="515"/>
    </location>
</feature>
<dbReference type="EMBL" id="LT994652">
    <property type="protein sequence ID" value="SPN78940.1"/>
    <property type="molecule type" value="Genomic_DNA"/>
</dbReference>
<feature type="compositionally biased region" description="Polar residues" evidence="1">
    <location>
        <begin position="506"/>
        <end position="515"/>
    </location>
</feature>
<organism evidence="2">
    <name type="scientific">Cedratvirus Zaza IHUMI</name>
    <dbReference type="NCBI Taxonomy" id="2126979"/>
    <lineage>
        <taxon>Viruses</taxon>
        <taxon>Pithoviruses</taxon>
    </lineage>
</organism>
<sequence>MNNIMEIFRPHVAKATRKPAQSVQGCKKFLVIESPSIIKEDNVILPAGEHQLPFIHGTVNVSGPDNAFSSAVDDCASRDAVIISNIHGTGVLNLRNVILMASKISSECKLIVNVENSQIISEGLVLENVTLNVSNSSLVSYPCNRVGFLLNDSVLNAKNTNFTLFTWLNDFTFIDAQRSAVNVVDSEFVVVGSIPSREVHILLINAVGGNHEFVNNKAFIIAGSGSVQLYNLTDTLVTINGLEVESTISNLITPVTNNSAISLDNVVVNGQPVVAPVDVSRNGLVTSRLGFPHSVAPVTVIHNTSSQTPQVAQLGYAPPQVQNGLNGTQVQNGAYQNGQTYTNGVQAQNGLNTVQTVNGNGQVKNGQAYTNGAQVQNGAYQNGQAYTNGQVKNGQAYTNGVQAQNGLNSVQTVNGNIPQNGQAYTNGAQAQNGLNGAQVQNGTYQNGQAVNGNGARPQPFVAPQVVNGAPQTLPARGEEPKKNAEYYARIAREYRERKEKKKKDCSSSYSFHRKH</sequence>
<evidence type="ECO:0000313" key="2">
    <source>
        <dbReference type="EMBL" id="SPN78940.1"/>
    </source>
</evidence>
<dbReference type="Proteomes" id="UP000270547">
    <property type="component" value="Segment"/>
</dbReference>
<feature type="compositionally biased region" description="Basic and acidic residues" evidence="1">
    <location>
        <begin position="496"/>
        <end position="505"/>
    </location>
</feature>
<protein>
    <submittedName>
        <fullName evidence="2">Uncharacterized protein</fullName>
    </submittedName>
</protein>